<protein>
    <submittedName>
        <fullName evidence="4">S-layer homology domain-containing protein</fullName>
    </submittedName>
</protein>
<dbReference type="EMBL" id="JBHTLT010000100">
    <property type="protein sequence ID" value="MFD1205914.1"/>
    <property type="molecule type" value="Genomic_DNA"/>
</dbReference>
<accession>A0ABW3U122</accession>
<dbReference type="Pfam" id="PF13205">
    <property type="entry name" value="Big_5"/>
    <property type="match status" value="1"/>
</dbReference>
<comment type="caution">
    <text evidence="4">The sequence shown here is derived from an EMBL/GenBank/DDBJ whole genome shotgun (WGS) entry which is preliminary data.</text>
</comment>
<feature type="signal peptide" evidence="2">
    <location>
        <begin position="1"/>
        <end position="28"/>
    </location>
</feature>
<evidence type="ECO:0000313" key="4">
    <source>
        <dbReference type="EMBL" id="MFD1205914.1"/>
    </source>
</evidence>
<dbReference type="InterPro" id="IPR051465">
    <property type="entry name" value="Cell_Envelope_Struct_Comp"/>
</dbReference>
<dbReference type="InterPro" id="IPR032812">
    <property type="entry name" value="SbsA_Ig"/>
</dbReference>
<name>A0ABW3U122_9BACL</name>
<evidence type="ECO:0000256" key="1">
    <source>
        <dbReference type="ARBA" id="ARBA00022729"/>
    </source>
</evidence>
<proteinExistence type="predicted"/>
<dbReference type="Pfam" id="PF00395">
    <property type="entry name" value="SLH"/>
    <property type="match status" value="3"/>
</dbReference>
<gene>
    <name evidence="4" type="ORF">ACFQ38_12520</name>
</gene>
<dbReference type="RefSeq" id="WP_381481239.1">
    <property type="nucleotide sequence ID" value="NZ_JBHTLT010000100.1"/>
</dbReference>
<sequence>MMKKQSYQKAFKATLATAVVGGAFVAAAPVHTKAETPSFSDVRDIPSHHFYEAVMKYSAAGMISGYADGTFKPGQNITRQDAAKLLAMVLDLDTNNVKDPGFKDVSKTNAYYKYIAALVEEGIISGYEDNTFRPNDSLTRAQMSKILVLGFDLEDQPIYLPFTDINERQWHMEFVRTLYAHDITTGTTPTTFSPNAFVTRGQMASFVFRGEAFVTPKVDEDQVAVDAAADQIKAGAVTVSGGPSATAQNKLAAVQKYVDSLIAEKGVTAKAAEGKEAGSYVVTLTKGDSTAEKTIEMKFDYAADDRFVTEVKAINAKQVEVKFATAVSKSSVLDGTNHVRNIMFTSVSGSTTNPGKLTGVLSEDGKTLTITADWIFDGEYAVKATDAIQAANGGKFEEYTEILKAKDTVAPKFVSGSATAKTSTNSFAVLFDEPVNAAGVIAYVNDTVATVTNDPSNPNRLNVTASKQIEAGTTATVKLLNVKDYGNNFASPNPVEASIKITADTVAPSVKDVKVIGENRIELTYDKEMNIASFTGKARLVHSNGTITHLTAAAGKDAKTVVLTGTNAFYQDKYNAVLFVDADVKDTVGNNAELYSTNVTLERDTIAPALINVEYKDGKIVANFTEDIAMGRYNSVTVIDQRTGVATPVNLNYYNSQNSTITNNILSIHYPLPNGTYQLRIPANTVVDKAGVPNPNAIATQTFVVENGTVYDAVRPVVTGVTTGSLPNGSYYGEQAATYTVSDADSGVNLDTVQDINNYTWDNKALPVGSYVTTSITGTADRATSVVVTVHVPSSGIPSTKTALFTVNNIRDNAGNTIASPGAGNVTFYSGVQPELTYASVSPDGSSLILEFSNTIRALDANDLEITLDGHILDGSSIASIERSRTDATFIANIRASVADNVPIDGRIRDVIYFDTNGNGKYDYGDYIIEVVDSSKYSRGARNSEYVDLYPLRNKLSVRLVYDRFSPVQDYEGNEAIFNRDIYVK</sequence>
<feature type="domain" description="SLH" evidence="3">
    <location>
        <begin position="36"/>
        <end position="97"/>
    </location>
</feature>
<evidence type="ECO:0000256" key="2">
    <source>
        <dbReference type="SAM" id="SignalP"/>
    </source>
</evidence>
<dbReference type="PANTHER" id="PTHR43308">
    <property type="entry name" value="OUTER MEMBRANE PROTEIN ALPHA-RELATED"/>
    <property type="match status" value="1"/>
</dbReference>
<dbReference type="Gene3D" id="2.60.40.1220">
    <property type="match status" value="2"/>
</dbReference>
<dbReference type="PANTHER" id="PTHR43308:SF1">
    <property type="entry name" value="OUTER MEMBRANE PROTEIN ALPHA"/>
    <property type="match status" value="1"/>
</dbReference>
<dbReference type="InterPro" id="IPR001119">
    <property type="entry name" value="SLH_dom"/>
</dbReference>
<dbReference type="PROSITE" id="PS51272">
    <property type="entry name" value="SLH"/>
    <property type="match status" value="3"/>
</dbReference>
<dbReference type="InterPro" id="IPR014755">
    <property type="entry name" value="Cu-Rt/internalin_Ig-like"/>
</dbReference>
<evidence type="ECO:0000259" key="3">
    <source>
        <dbReference type="PROSITE" id="PS51272"/>
    </source>
</evidence>
<keyword evidence="1 2" id="KW-0732">Signal</keyword>
<feature type="domain" description="SLH" evidence="3">
    <location>
        <begin position="162"/>
        <end position="221"/>
    </location>
</feature>
<keyword evidence="5" id="KW-1185">Reference proteome</keyword>
<feature type="chain" id="PRO_5047501974" evidence="2">
    <location>
        <begin position="29"/>
        <end position="985"/>
    </location>
</feature>
<reference evidence="5" key="1">
    <citation type="journal article" date="2019" name="Int. J. Syst. Evol. Microbiol.">
        <title>The Global Catalogue of Microorganisms (GCM) 10K type strain sequencing project: providing services to taxonomists for standard genome sequencing and annotation.</title>
        <authorList>
            <consortium name="The Broad Institute Genomics Platform"/>
            <consortium name="The Broad Institute Genome Sequencing Center for Infectious Disease"/>
            <person name="Wu L."/>
            <person name="Ma J."/>
        </authorList>
    </citation>
    <scope>NUCLEOTIDE SEQUENCE [LARGE SCALE GENOMIC DNA]</scope>
    <source>
        <strain evidence="5">CCUG 53915</strain>
    </source>
</reference>
<organism evidence="4 5">
    <name type="scientific">Sporosarcina contaminans</name>
    <dbReference type="NCBI Taxonomy" id="633403"/>
    <lineage>
        <taxon>Bacteria</taxon>
        <taxon>Bacillati</taxon>
        <taxon>Bacillota</taxon>
        <taxon>Bacilli</taxon>
        <taxon>Bacillales</taxon>
        <taxon>Caryophanaceae</taxon>
        <taxon>Sporosarcina</taxon>
    </lineage>
</organism>
<evidence type="ECO:0000313" key="5">
    <source>
        <dbReference type="Proteomes" id="UP001597231"/>
    </source>
</evidence>
<dbReference type="Proteomes" id="UP001597231">
    <property type="component" value="Unassembled WGS sequence"/>
</dbReference>
<feature type="domain" description="SLH" evidence="3">
    <location>
        <begin position="98"/>
        <end position="161"/>
    </location>
</feature>